<organism evidence="1 2">
    <name type="scientific">Citrobacter koseri</name>
    <name type="common">Citrobacter diversus</name>
    <dbReference type="NCBI Taxonomy" id="545"/>
    <lineage>
        <taxon>Bacteria</taxon>
        <taxon>Pseudomonadati</taxon>
        <taxon>Pseudomonadota</taxon>
        <taxon>Gammaproteobacteria</taxon>
        <taxon>Enterobacterales</taxon>
        <taxon>Enterobacteriaceae</taxon>
        <taxon>Citrobacter</taxon>
    </lineage>
</organism>
<proteinExistence type="predicted"/>
<gene>
    <name evidence="1" type="ORF">NCTC10786_01621</name>
</gene>
<sequence>MLSEKLFSKTIKLISQHALSPQPGKEYRSKDTIKDILLDPLHDLVFEISDLKSFSVELPSEIYRDALFSDYYFGLVRINEQIKNLQIQIENTCQTSWVLVTSYYAAFFMATEITKLCGSFIINFSADDMKEIIRRSSKPFKFQYQFR</sequence>
<reference evidence="1 2" key="1">
    <citation type="submission" date="2018-06" db="EMBL/GenBank/DDBJ databases">
        <authorList>
            <consortium name="Pathogen Informatics"/>
            <person name="Doyle S."/>
        </authorList>
    </citation>
    <scope>NUCLEOTIDE SEQUENCE [LARGE SCALE GENOMIC DNA]</scope>
    <source>
        <strain evidence="1 2">NCTC10786</strain>
    </source>
</reference>
<dbReference type="EMBL" id="UAVY01000002">
    <property type="protein sequence ID" value="SQB25928.1"/>
    <property type="molecule type" value="Genomic_DNA"/>
</dbReference>
<accession>A0A2X2VBI3</accession>
<protein>
    <submittedName>
        <fullName evidence="1">Uncharacterized protein</fullName>
    </submittedName>
</protein>
<evidence type="ECO:0000313" key="2">
    <source>
        <dbReference type="Proteomes" id="UP000251584"/>
    </source>
</evidence>
<dbReference type="Proteomes" id="UP000251584">
    <property type="component" value="Unassembled WGS sequence"/>
</dbReference>
<name>A0A2X2VBI3_CITKO</name>
<dbReference type="AlphaFoldDB" id="A0A2X2VBI3"/>
<evidence type="ECO:0000313" key="1">
    <source>
        <dbReference type="EMBL" id="SQB25928.1"/>
    </source>
</evidence>